<dbReference type="EMBL" id="JQHL01000002">
    <property type="protein sequence ID" value="KFX21079.1"/>
    <property type="molecule type" value="Genomic_DNA"/>
</dbReference>
<dbReference type="PANTHER" id="PTHR43179:SF7">
    <property type="entry name" value="RHAMNOSYLTRANSFERASE WBBL"/>
    <property type="match status" value="1"/>
</dbReference>
<evidence type="ECO:0000259" key="1">
    <source>
        <dbReference type="Pfam" id="PF00535"/>
    </source>
</evidence>
<sequence length="280" mass="32171">MGNKCLIIVVTYNSNKHINWVIEGLESSTSDLTIKIVDSGSTDSSYLYGIKTQHFLHIEEHENIGFVAANNIALTNISEFDWVLFLNPDAMIEGKELDRLLAIASLDKFKNIGIFSVPLIRYDIENKRALGVYDSLGISCNAIGKWFDLGSNQPLLNADNEQEDFSEVEAICGAFMLVRRTVLEQCTDKSGGIGFERNYYMYKEDIELSLRVRKKKWKLAIINGVNAFHCRGWNHSRSKIPYWARYHSAINDVDVAWRYKFRALPYALAKYVWVKFFENK</sequence>
<organism evidence="2 3">
    <name type="scientific">Pectobacterium betavasculorum</name>
    <dbReference type="NCBI Taxonomy" id="55207"/>
    <lineage>
        <taxon>Bacteria</taxon>
        <taxon>Pseudomonadati</taxon>
        <taxon>Pseudomonadota</taxon>
        <taxon>Gammaproteobacteria</taxon>
        <taxon>Enterobacterales</taxon>
        <taxon>Pectobacteriaceae</taxon>
        <taxon>Pectobacterium</taxon>
    </lineage>
</organism>
<proteinExistence type="predicted"/>
<dbReference type="GO" id="GO:0016740">
    <property type="term" value="F:transferase activity"/>
    <property type="evidence" value="ECO:0007669"/>
    <property type="project" value="UniProtKB-KW"/>
</dbReference>
<dbReference type="RefSeq" id="WP_039302266.1">
    <property type="nucleotide sequence ID" value="NZ_JQHL01000002.1"/>
</dbReference>
<dbReference type="Pfam" id="PF00535">
    <property type="entry name" value="Glycos_transf_2"/>
    <property type="match status" value="1"/>
</dbReference>
<protein>
    <submittedName>
        <fullName evidence="2">Glycosyl transferase family 2</fullName>
    </submittedName>
</protein>
<keyword evidence="2" id="KW-0808">Transferase</keyword>
<dbReference type="InterPro" id="IPR029044">
    <property type="entry name" value="Nucleotide-diphossugar_trans"/>
</dbReference>
<reference evidence="2 3" key="1">
    <citation type="submission" date="2014-08" db="EMBL/GenBank/DDBJ databases">
        <title>Genome sequences of NCPPB Pectobacterium isolates.</title>
        <authorList>
            <person name="Glover R.H."/>
            <person name="Sapp M."/>
            <person name="Elphinstone J."/>
        </authorList>
    </citation>
    <scope>NUCLEOTIDE SEQUENCE [LARGE SCALE GENOMIC DNA]</scope>
    <source>
        <strain evidence="2 3">NCPPB 2793</strain>
    </source>
</reference>
<dbReference type="Gene3D" id="3.90.550.10">
    <property type="entry name" value="Spore Coat Polysaccharide Biosynthesis Protein SpsA, Chain A"/>
    <property type="match status" value="1"/>
</dbReference>
<dbReference type="Proteomes" id="UP000032869">
    <property type="component" value="Unassembled WGS sequence"/>
</dbReference>
<gene>
    <name evidence="2" type="ORF">JV35_07735</name>
</gene>
<dbReference type="SUPFAM" id="SSF53448">
    <property type="entry name" value="Nucleotide-diphospho-sugar transferases"/>
    <property type="match status" value="1"/>
</dbReference>
<evidence type="ECO:0000313" key="3">
    <source>
        <dbReference type="Proteomes" id="UP000032869"/>
    </source>
</evidence>
<dbReference type="InterPro" id="IPR001173">
    <property type="entry name" value="Glyco_trans_2-like"/>
</dbReference>
<comment type="caution">
    <text evidence="2">The sequence shown here is derived from an EMBL/GenBank/DDBJ whole genome shotgun (WGS) entry which is preliminary data.</text>
</comment>
<dbReference type="PANTHER" id="PTHR43179">
    <property type="entry name" value="RHAMNOSYLTRANSFERASE WBBL"/>
    <property type="match status" value="1"/>
</dbReference>
<accession>A0ABR4V1G6</accession>
<name>A0ABR4V1G6_9GAMM</name>
<keyword evidence="3" id="KW-1185">Reference proteome</keyword>
<evidence type="ECO:0000313" key="2">
    <source>
        <dbReference type="EMBL" id="KFX21079.1"/>
    </source>
</evidence>
<feature type="domain" description="Glycosyltransferase 2-like" evidence="1">
    <location>
        <begin position="7"/>
        <end position="185"/>
    </location>
</feature>